<feature type="transmembrane region" description="Helical" evidence="1">
    <location>
        <begin position="128"/>
        <end position="147"/>
    </location>
</feature>
<sequence length="206" mass="22193">MTESQHTPLENPAPPAAVRAPIRLVSQVLTCLVFCLIAAPIIYFSRPEPLTLFSRPAGPLTQLLVGQVLALIAGAGSWLMFKLTASSASSGRTIESYARLDLRGLNPLWISFAAAIGEEMLFRAALQPLLGVWVVSLLFLLTHVPAYRFRKLDGATIAQAAGVFGGSVVLGFVFEYVGLLAAMLVHAWIDIVGLLIVRRAIQTRKG</sequence>
<feature type="transmembrane region" description="Helical" evidence="1">
    <location>
        <begin position="64"/>
        <end position="83"/>
    </location>
</feature>
<evidence type="ECO:0000313" key="3">
    <source>
        <dbReference type="EMBL" id="MCS0588589.1"/>
    </source>
</evidence>
<keyword evidence="4" id="KW-1185">Reference proteome</keyword>
<keyword evidence="1" id="KW-1133">Transmembrane helix</keyword>
<keyword evidence="1" id="KW-0472">Membrane</keyword>
<keyword evidence="1" id="KW-0812">Transmembrane</keyword>
<name>A0ABT2A335_9BURK</name>
<dbReference type="EMBL" id="JANUGX010000004">
    <property type="protein sequence ID" value="MCS0588589.1"/>
    <property type="molecule type" value="Genomic_DNA"/>
</dbReference>
<evidence type="ECO:0000256" key="1">
    <source>
        <dbReference type="SAM" id="Phobius"/>
    </source>
</evidence>
<dbReference type="GO" id="GO:0008237">
    <property type="term" value="F:metallopeptidase activity"/>
    <property type="evidence" value="ECO:0007669"/>
    <property type="project" value="UniProtKB-KW"/>
</dbReference>
<feature type="domain" description="CAAX prenyl protease 2/Lysostaphin resistance protein A-like" evidence="2">
    <location>
        <begin position="108"/>
        <end position="191"/>
    </location>
</feature>
<keyword evidence="3" id="KW-0645">Protease</keyword>
<dbReference type="Proteomes" id="UP001205560">
    <property type="component" value="Unassembled WGS sequence"/>
</dbReference>
<evidence type="ECO:0000259" key="2">
    <source>
        <dbReference type="Pfam" id="PF02517"/>
    </source>
</evidence>
<reference evidence="3 4" key="1">
    <citation type="submission" date="2022-08" db="EMBL/GenBank/DDBJ databases">
        <title>Reclassification of Massilia species as members of the genera Telluria, Duganella, Pseudoduganella, Mokoshia gen. nov. and Zemynaea gen. nov. using orthogonal and non-orthogonal genome-based approaches.</title>
        <authorList>
            <person name="Bowman J.P."/>
        </authorList>
    </citation>
    <scope>NUCLEOTIDE SEQUENCE [LARGE SCALE GENOMIC DNA]</scope>
    <source>
        <strain evidence="3 4">LMG 28164</strain>
    </source>
</reference>
<organism evidence="3 4">
    <name type="scientific">Massilia norwichensis</name>
    <dbReference type="NCBI Taxonomy" id="1442366"/>
    <lineage>
        <taxon>Bacteria</taxon>
        <taxon>Pseudomonadati</taxon>
        <taxon>Pseudomonadota</taxon>
        <taxon>Betaproteobacteria</taxon>
        <taxon>Burkholderiales</taxon>
        <taxon>Oxalobacteraceae</taxon>
        <taxon>Telluria group</taxon>
        <taxon>Massilia</taxon>
    </lineage>
</organism>
<protein>
    <submittedName>
        <fullName evidence="3">CPBP family intramembrane metalloprotease</fullName>
    </submittedName>
</protein>
<feature type="transmembrane region" description="Helical" evidence="1">
    <location>
        <begin position="24"/>
        <end position="44"/>
    </location>
</feature>
<gene>
    <name evidence="3" type="ORF">NX782_05175</name>
</gene>
<evidence type="ECO:0000313" key="4">
    <source>
        <dbReference type="Proteomes" id="UP001205560"/>
    </source>
</evidence>
<dbReference type="Pfam" id="PF02517">
    <property type="entry name" value="Rce1-like"/>
    <property type="match status" value="1"/>
</dbReference>
<comment type="caution">
    <text evidence="3">The sequence shown here is derived from an EMBL/GenBank/DDBJ whole genome shotgun (WGS) entry which is preliminary data.</text>
</comment>
<proteinExistence type="predicted"/>
<dbReference type="InterPro" id="IPR003675">
    <property type="entry name" value="Rce1/LyrA-like_dom"/>
</dbReference>
<keyword evidence="3" id="KW-0482">Metalloprotease</keyword>
<dbReference type="RefSeq" id="WP_258844346.1">
    <property type="nucleotide sequence ID" value="NZ_JANUGX010000004.1"/>
</dbReference>
<accession>A0ABT2A335</accession>
<keyword evidence="3" id="KW-0378">Hydrolase</keyword>